<dbReference type="RefSeq" id="WP_188477197.1">
    <property type="nucleotide sequence ID" value="NZ_BMFJ01000001.1"/>
</dbReference>
<name>A0A917EG18_9RHOB</name>
<evidence type="ECO:0000313" key="2">
    <source>
        <dbReference type="Proteomes" id="UP000612855"/>
    </source>
</evidence>
<dbReference type="EMBL" id="BMFJ01000001">
    <property type="protein sequence ID" value="GGE29255.1"/>
    <property type="molecule type" value="Genomic_DNA"/>
</dbReference>
<dbReference type="AlphaFoldDB" id="A0A917EG18"/>
<accession>A0A917EG18</accession>
<keyword evidence="2" id="KW-1185">Reference proteome</keyword>
<sequence>MSLPTEYKLSARLVYQIEKAGLSLQQLRLLHACLAYVDRQHQLQILALSQEHGRNCIAAKAELAAITGSPGQKSAAWVEEAVASGGLRRFFRHLEIVGGGRLLSFKFQRMVGDACVANDADQFVILNTDEIAKISSAGELHFYTRAVMCARADHMTFALPMGDTSWNARTKKMWLRIAARVSKRLGQEYLLVPKRDAMTRQITKVIVKVSSPTTKWSAGLLYPRLPCPPVSIAHGGEFQCLSHPELKARHAWTRVTGP</sequence>
<dbReference type="Proteomes" id="UP000612855">
    <property type="component" value="Unassembled WGS sequence"/>
</dbReference>
<reference evidence="2" key="1">
    <citation type="journal article" date="2019" name="Int. J. Syst. Evol. Microbiol.">
        <title>The Global Catalogue of Microorganisms (GCM) 10K type strain sequencing project: providing services to taxonomists for standard genome sequencing and annotation.</title>
        <authorList>
            <consortium name="The Broad Institute Genomics Platform"/>
            <consortium name="The Broad Institute Genome Sequencing Center for Infectious Disease"/>
            <person name="Wu L."/>
            <person name="Ma J."/>
        </authorList>
    </citation>
    <scope>NUCLEOTIDE SEQUENCE [LARGE SCALE GENOMIC DNA]</scope>
    <source>
        <strain evidence="2">CGMCC 1.12664</strain>
    </source>
</reference>
<protein>
    <submittedName>
        <fullName evidence="1">Uncharacterized protein</fullName>
    </submittedName>
</protein>
<proteinExistence type="predicted"/>
<evidence type="ECO:0000313" key="1">
    <source>
        <dbReference type="EMBL" id="GGE29255.1"/>
    </source>
</evidence>
<gene>
    <name evidence="1" type="ORF">GCM10011360_16720</name>
</gene>
<comment type="caution">
    <text evidence="1">The sequence shown here is derived from an EMBL/GenBank/DDBJ whole genome shotgun (WGS) entry which is preliminary data.</text>
</comment>
<organism evidence="1 2">
    <name type="scientific">Primorskyibacter flagellatus</name>
    <dbReference type="NCBI Taxonomy" id="1387277"/>
    <lineage>
        <taxon>Bacteria</taxon>
        <taxon>Pseudomonadati</taxon>
        <taxon>Pseudomonadota</taxon>
        <taxon>Alphaproteobacteria</taxon>
        <taxon>Rhodobacterales</taxon>
        <taxon>Roseobacteraceae</taxon>
        <taxon>Primorskyibacter</taxon>
    </lineage>
</organism>